<dbReference type="AlphaFoldDB" id="A0A4U0H7T8"/>
<dbReference type="InterPro" id="IPR011250">
    <property type="entry name" value="OMP/PagP_B-barrel"/>
</dbReference>
<accession>A0A4U0H7T8</accession>
<protein>
    <recommendedName>
        <fullName evidence="4">Porin family protein</fullName>
    </recommendedName>
</protein>
<dbReference type="OrthoDB" id="668980at2"/>
<organism evidence="2 3">
    <name type="scientific">Sphingobacterium alkalisoli</name>
    <dbReference type="NCBI Taxonomy" id="1874115"/>
    <lineage>
        <taxon>Bacteria</taxon>
        <taxon>Pseudomonadati</taxon>
        <taxon>Bacteroidota</taxon>
        <taxon>Sphingobacteriia</taxon>
        <taxon>Sphingobacteriales</taxon>
        <taxon>Sphingobacteriaceae</taxon>
        <taxon>Sphingobacterium</taxon>
    </lineage>
</organism>
<comment type="caution">
    <text evidence="2">The sequence shown here is derived from an EMBL/GenBank/DDBJ whole genome shotgun (WGS) entry which is preliminary data.</text>
</comment>
<keyword evidence="1" id="KW-0732">Signal</keyword>
<name>A0A4U0H7T8_9SPHI</name>
<proteinExistence type="predicted"/>
<dbReference type="Proteomes" id="UP000309872">
    <property type="component" value="Unassembled WGS sequence"/>
</dbReference>
<feature type="signal peptide" evidence="1">
    <location>
        <begin position="1"/>
        <end position="25"/>
    </location>
</feature>
<reference evidence="2 3" key="1">
    <citation type="submission" date="2019-04" db="EMBL/GenBank/DDBJ databases">
        <title>Sphingobacterium olei sp. nov., isolated from oil-contaminated soil.</title>
        <authorList>
            <person name="Liu B."/>
        </authorList>
    </citation>
    <scope>NUCLEOTIDE SEQUENCE [LARGE SCALE GENOMIC DNA]</scope>
    <source>
        <strain evidence="2 3">Y3L14</strain>
    </source>
</reference>
<dbReference type="RefSeq" id="WP_136818698.1">
    <property type="nucleotide sequence ID" value="NZ_BMJX01000001.1"/>
</dbReference>
<dbReference type="EMBL" id="SUKA01000001">
    <property type="protein sequence ID" value="TJY67831.1"/>
    <property type="molecule type" value="Genomic_DNA"/>
</dbReference>
<evidence type="ECO:0000256" key="1">
    <source>
        <dbReference type="SAM" id="SignalP"/>
    </source>
</evidence>
<dbReference type="SUPFAM" id="SSF56925">
    <property type="entry name" value="OMPA-like"/>
    <property type="match status" value="1"/>
</dbReference>
<gene>
    <name evidence="2" type="ORF">FAZ19_00780</name>
</gene>
<sequence>MNTKQFSLVLTMCMMLLGGVQHAKAQFPVKFGIGLEVGLPLTEGLAEHMLGIGATFNASYAMPFHEPLDVIASVGYHRFVYYERLEGVNNPQYVPIKLGARYNFNTAFPVFAKLEFGPMISLQDAEVGEGTSFLVSPGVGTLFGPVRAELKYEEWMNSGIADFGLLSQSFLGLKFTYEF</sequence>
<keyword evidence="3" id="KW-1185">Reference proteome</keyword>
<evidence type="ECO:0000313" key="3">
    <source>
        <dbReference type="Proteomes" id="UP000309872"/>
    </source>
</evidence>
<feature type="chain" id="PRO_5020389336" description="Porin family protein" evidence="1">
    <location>
        <begin position="26"/>
        <end position="179"/>
    </location>
</feature>
<evidence type="ECO:0000313" key="2">
    <source>
        <dbReference type="EMBL" id="TJY67831.1"/>
    </source>
</evidence>
<evidence type="ECO:0008006" key="4">
    <source>
        <dbReference type="Google" id="ProtNLM"/>
    </source>
</evidence>